<gene>
    <name evidence="1" type="ORF">SCABRO_02238</name>
</gene>
<dbReference type="EMBL" id="JRYO01000155">
    <property type="protein sequence ID" value="KHE92017.1"/>
    <property type="molecule type" value="Genomic_DNA"/>
</dbReference>
<dbReference type="Pfam" id="PF14076">
    <property type="entry name" value="DUF4258"/>
    <property type="match status" value="1"/>
</dbReference>
<dbReference type="Proteomes" id="UP000030652">
    <property type="component" value="Unassembled WGS sequence"/>
</dbReference>
<proteinExistence type="predicted"/>
<name>A0A0B0EG00_9BACT</name>
<evidence type="ECO:0000313" key="1">
    <source>
        <dbReference type="EMBL" id="KHE92017.1"/>
    </source>
</evidence>
<accession>A0A0B0EG00</accession>
<protein>
    <recommendedName>
        <fullName evidence="3">DUF4258 domain-containing protein</fullName>
    </recommendedName>
</protein>
<sequence>MEKALRFDRHARRRMKWRRISEEEVALVFSSPDKTEQSVKGRINVYKTIGTRYIKVTYKELSDEVLIISVVDKS</sequence>
<evidence type="ECO:0008006" key="3">
    <source>
        <dbReference type="Google" id="ProtNLM"/>
    </source>
</evidence>
<organism evidence="1 2">
    <name type="scientific">Candidatus Scalindua brodae</name>
    <dbReference type="NCBI Taxonomy" id="237368"/>
    <lineage>
        <taxon>Bacteria</taxon>
        <taxon>Pseudomonadati</taxon>
        <taxon>Planctomycetota</taxon>
        <taxon>Candidatus Brocadiia</taxon>
        <taxon>Candidatus Brocadiales</taxon>
        <taxon>Candidatus Scalinduaceae</taxon>
        <taxon>Candidatus Scalindua</taxon>
    </lineage>
</organism>
<reference evidence="1 2" key="1">
    <citation type="submission" date="2014-10" db="EMBL/GenBank/DDBJ databases">
        <title>Draft genome of anammox bacterium scalindua brodae, obtained using differential coverage binning of sequence data from two enrichment reactors.</title>
        <authorList>
            <person name="Speth D.R."/>
            <person name="Russ L."/>
            <person name="Kartal B."/>
            <person name="Op den Camp H.J."/>
            <person name="Dutilh B.E."/>
            <person name="Jetten M.S."/>
        </authorList>
    </citation>
    <scope>NUCLEOTIDE SEQUENCE [LARGE SCALE GENOMIC DNA]</scope>
    <source>
        <strain evidence="1">RU1</strain>
    </source>
</reference>
<dbReference type="AlphaFoldDB" id="A0A0B0EG00"/>
<evidence type="ECO:0000313" key="2">
    <source>
        <dbReference type="Proteomes" id="UP000030652"/>
    </source>
</evidence>
<dbReference type="InterPro" id="IPR025354">
    <property type="entry name" value="DUF4258"/>
</dbReference>
<comment type="caution">
    <text evidence="1">The sequence shown here is derived from an EMBL/GenBank/DDBJ whole genome shotgun (WGS) entry which is preliminary data.</text>
</comment>